<dbReference type="Gene3D" id="2.60.40.1080">
    <property type="match status" value="1"/>
</dbReference>
<dbReference type="Pfam" id="PF07603">
    <property type="entry name" value="Lcl_C"/>
    <property type="match status" value="1"/>
</dbReference>
<dbReference type="Pfam" id="PF13205">
    <property type="entry name" value="Big_5"/>
    <property type="match status" value="1"/>
</dbReference>
<dbReference type="OrthoDB" id="345046at2"/>
<keyword evidence="2" id="KW-0472">Membrane</keyword>
<evidence type="ECO:0000259" key="3">
    <source>
        <dbReference type="Pfam" id="PF07603"/>
    </source>
</evidence>
<protein>
    <submittedName>
        <fullName evidence="5">Uncharacterized protein</fullName>
    </submittedName>
</protein>
<keyword evidence="2" id="KW-1133">Transmembrane helix</keyword>
<dbReference type="InterPro" id="IPR011460">
    <property type="entry name" value="Lcl_C"/>
</dbReference>
<evidence type="ECO:0000256" key="1">
    <source>
        <dbReference type="ARBA" id="ARBA00022729"/>
    </source>
</evidence>
<sequence length="496" mass="53414">MVEHKGYKTKDENSKIKMCERESIFRFARVVLFFCITFPFQFCLMDDPKGGVLLFSLFRDTDNATIATDSSSSSVPAATIHSIVIEPSTTPGEYVGGTIQFRAYHYINGVKNSEITENVDWTSSDASVLSISNSPGTKGLATKAAIGSSDVEIQPTGGLIALLPATFTNPKATATIAAVPDTTQPTITSFTPVNGSSGFTPLVTFAIDLYFSEPMDTSLSPVLNIEDRIATSTFVSIPGFGQTHSWVSNTHLNINLSPLPDNFSFRWTLSSSSLKDLAGNSLNSNYSATSGTLSELSNNPLSDTGQTGCWDTSGNPVACAGSGMDASILWQTPTATLSGPNINPGFPNDPITFHGLTNRSWASCVNGQVWSGSDCTGSGSSNTYGALTATWAEAVQRCRDYNNRNSGAGYAGKDGWRLPTIKELQSLFDYSYFADDYLIHPTFFPNTIEGNTNYWSSTIRASSANKNKAFKVNIYAGKTQNVDKSSAMYHYCVTSE</sequence>
<evidence type="ECO:0000259" key="4">
    <source>
        <dbReference type="Pfam" id="PF13205"/>
    </source>
</evidence>
<name>A0A1D7UUW7_9LEPT</name>
<dbReference type="InterPro" id="IPR032812">
    <property type="entry name" value="SbsA_Ig"/>
</dbReference>
<keyword evidence="1" id="KW-0732">Signal</keyword>
<gene>
    <name evidence="5" type="ORF">A0128_05405</name>
</gene>
<dbReference type="PANTHER" id="PTHR35812">
    <property type="entry name" value="LIPOPROTEIN"/>
    <property type="match status" value="1"/>
</dbReference>
<keyword evidence="2" id="KW-0812">Transmembrane</keyword>
<dbReference type="AlphaFoldDB" id="A0A1D7UUW7"/>
<feature type="domain" description="Lcl C-terminal" evidence="3">
    <location>
        <begin position="360"/>
        <end position="493"/>
    </location>
</feature>
<accession>A0A1D7UUW7</accession>
<evidence type="ECO:0000313" key="5">
    <source>
        <dbReference type="EMBL" id="AOP33331.1"/>
    </source>
</evidence>
<keyword evidence="6" id="KW-1185">Reference proteome</keyword>
<proteinExistence type="predicted"/>
<dbReference type="KEGG" id="laj:A0128_05405"/>
<dbReference type="PANTHER" id="PTHR35812:SF1">
    <property type="entry name" value="LIPOPROTEIN"/>
    <property type="match status" value="1"/>
</dbReference>
<dbReference type="Proteomes" id="UP000094197">
    <property type="component" value="Chromosome 1"/>
</dbReference>
<organism evidence="5 6">
    <name type="scientific">Leptospira tipperaryensis</name>
    <dbReference type="NCBI Taxonomy" id="2564040"/>
    <lineage>
        <taxon>Bacteria</taxon>
        <taxon>Pseudomonadati</taxon>
        <taxon>Spirochaetota</taxon>
        <taxon>Spirochaetia</taxon>
        <taxon>Leptospirales</taxon>
        <taxon>Leptospiraceae</taxon>
        <taxon>Leptospira</taxon>
    </lineage>
</organism>
<dbReference type="EMBL" id="CP015217">
    <property type="protein sequence ID" value="AOP33331.1"/>
    <property type="molecule type" value="Genomic_DNA"/>
</dbReference>
<feature type="domain" description="SbsA Ig-like" evidence="4">
    <location>
        <begin position="181"/>
        <end position="287"/>
    </location>
</feature>
<reference evidence="5 6" key="1">
    <citation type="submission" date="2016-04" db="EMBL/GenBank/DDBJ databases">
        <title>Complete genome seqeunce of Leptospira alstonii serovar Room22.</title>
        <authorList>
            <person name="Nally J.E."/>
            <person name="Bayles D.O."/>
            <person name="Hurley D."/>
            <person name="Fanning S."/>
            <person name="McMahon B.J."/>
            <person name="Arent Z."/>
        </authorList>
    </citation>
    <scope>NUCLEOTIDE SEQUENCE [LARGE SCALE GENOMIC DNA]</scope>
    <source>
        <strain evidence="5 6">GWTS #1</strain>
    </source>
</reference>
<evidence type="ECO:0000256" key="2">
    <source>
        <dbReference type="SAM" id="Phobius"/>
    </source>
</evidence>
<evidence type="ECO:0000313" key="6">
    <source>
        <dbReference type="Proteomes" id="UP000094197"/>
    </source>
</evidence>
<feature type="transmembrane region" description="Helical" evidence="2">
    <location>
        <begin position="24"/>
        <end position="42"/>
    </location>
</feature>